<dbReference type="InterPro" id="IPR009057">
    <property type="entry name" value="Homeodomain-like_sf"/>
</dbReference>
<feature type="domain" description="HTH CENPB-type" evidence="5">
    <location>
        <begin position="68"/>
        <end position="139"/>
    </location>
</feature>
<dbReference type="Pfam" id="PF04218">
    <property type="entry name" value="CENP-B_N"/>
    <property type="match status" value="1"/>
</dbReference>
<accession>A0A1E1X313</accession>
<dbReference type="Gene3D" id="3.30.420.10">
    <property type="entry name" value="Ribonuclease H-like superfamily/Ribonuclease H"/>
    <property type="match status" value="1"/>
</dbReference>
<comment type="subcellular location">
    <subcellularLocation>
        <location evidence="1">Nucleus</location>
    </subcellularLocation>
</comment>
<dbReference type="Pfam" id="PF03221">
    <property type="entry name" value="HTH_Tnp_Tc5"/>
    <property type="match status" value="1"/>
</dbReference>
<evidence type="ECO:0000313" key="6">
    <source>
        <dbReference type="EMBL" id="JAT93632.1"/>
    </source>
</evidence>
<dbReference type="PANTHER" id="PTHR19303">
    <property type="entry name" value="TRANSPOSON"/>
    <property type="match status" value="1"/>
</dbReference>
<evidence type="ECO:0000256" key="1">
    <source>
        <dbReference type="ARBA" id="ARBA00004123"/>
    </source>
</evidence>
<dbReference type="SUPFAM" id="SSF46689">
    <property type="entry name" value="Homeodomain-like"/>
    <property type="match status" value="2"/>
</dbReference>
<dbReference type="AlphaFoldDB" id="A0A1E1X313"/>
<dbReference type="PANTHER" id="PTHR19303:SF73">
    <property type="entry name" value="PROTEIN PDC2"/>
    <property type="match status" value="1"/>
</dbReference>
<name>A0A1E1X313_9ACAR</name>
<dbReference type="Gene3D" id="1.10.10.60">
    <property type="entry name" value="Homeodomain-like"/>
    <property type="match status" value="2"/>
</dbReference>
<dbReference type="InterPro" id="IPR006600">
    <property type="entry name" value="HTH_CenpB_DNA-bd_dom"/>
</dbReference>
<feature type="region of interest" description="Disordered" evidence="4">
    <location>
        <begin position="450"/>
        <end position="470"/>
    </location>
</feature>
<proteinExistence type="evidence at transcript level"/>
<feature type="compositionally biased region" description="Acidic residues" evidence="4">
    <location>
        <begin position="455"/>
        <end position="465"/>
    </location>
</feature>
<dbReference type="InterPro" id="IPR007889">
    <property type="entry name" value="HTH_Psq"/>
</dbReference>
<evidence type="ECO:0000256" key="4">
    <source>
        <dbReference type="SAM" id="MobiDB-lite"/>
    </source>
</evidence>
<dbReference type="InterPro" id="IPR036397">
    <property type="entry name" value="RNaseH_sf"/>
</dbReference>
<protein>
    <submittedName>
        <fullName evidence="6">Putative tigger transposable element</fullName>
    </submittedName>
</protein>
<keyword evidence="3" id="KW-0539">Nucleus</keyword>
<evidence type="ECO:0000256" key="2">
    <source>
        <dbReference type="ARBA" id="ARBA00023125"/>
    </source>
</evidence>
<evidence type="ECO:0000259" key="5">
    <source>
        <dbReference type="PROSITE" id="PS51253"/>
    </source>
</evidence>
<dbReference type="SMART" id="SM00674">
    <property type="entry name" value="CENPB"/>
    <property type="match status" value="1"/>
</dbReference>
<dbReference type="PROSITE" id="PS51253">
    <property type="entry name" value="HTH_CENPB"/>
    <property type="match status" value="1"/>
</dbReference>
<dbReference type="EMBL" id="GFAC01005556">
    <property type="protein sequence ID" value="JAT93632.1"/>
    <property type="molecule type" value="mRNA"/>
</dbReference>
<dbReference type="GO" id="GO:0005634">
    <property type="term" value="C:nucleus"/>
    <property type="evidence" value="ECO:0007669"/>
    <property type="project" value="UniProtKB-SubCell"/>
</dbReference>
<dbReference type="InterPro" id="IPR050863">
    <property type="entry name" value="CenT-Element_Derived"/>
</dbReference>
<evidence type="ECO:0000256" key="3">
    <source>
        <dbReference type="ARBA" id="ARBA00023242"/>
    </source>
</evidence>
<keyword evidence="2" id="KW-0238">DNA-binding</keyword>
<sequence>MPPDPSNSRKRQALTLETKQSIIKDVESGVKKVTVAQKYGIADTTVSAIWKNRDKVRQQLQEDSGSLARKRIRASKYEDVDAALFKWFCEVRAQNVPVSGPILQAKARSFANLLGHDSFNPLNGWIQRFKDRHGISCRVISGESAEVDDSAVQAWLNVNIESMLTKYAERDIYNADEAGVFYNLLPNRTLALSHERCSGRKASKERFTVLFCANMDGSDKRRLFVIGRSARPRCFKKRECLPVIYKANRKSWMTRELFATWLQKFDEDMVSQKRQVVLVLDNCSAHHVLNLKLSAVSLKFLPANTTAKSQPMDQGVIAAVKAHYKRRICERVLINLQRDEAMKVNLRSAIDMITASWWQIKASTIAKCFAKAGFVRNAVGSDPDVRSDDSHRGDDVDEVLNVDDVWSDLVKNNIVGQDDTFEGFVNEDCDDFVCEEADTDEAIVVAAVRDRDDNVSDDDDDEGDSTPEVSHRDALDYISKLRMYCAQKGLSEKALQRLIAVEDEVVHNAAKAHRQTKITAFFH</sequence>
<reference evidence="6" key="1">
    <citation type="journal article" date="2017" name="Front. Cell. Infect. Microbiol.">
        <title>The Distinct Transcriptional Response of the Midgut of Amblyomma sculptum and Amblyomma aureolatum Ticks to Rickettsia rickettsii Correlates to Their Differences in Susceptibility to Infection.</title>
        <authorList>
            <person name="Martins L.A."/>
            <person name="Galletti M.F.B.M."/>
            <person name="Ribeiro J.M."/>
            <person name="Fujita A."/>
            <person name="Costa F.B."/>
            <person name="Labruna M.B."/>
            <person name="Daffre S."/>
            <person name="Fogaca A.C."/>
        </authorList>
    </citation>
    <scope>NUCLEOTIDE SEQUENCE</scope>
</reference>
<dbReference type="Pfam" id="PF03184">
    <property type="entry name" value="DDE_1"/>
    <property type="match status" value="1"/>
</dbReference>
<organism evidence="6">
    <name type="scientific">Amblyomma aureolatum</name>
    <dbReference type="NCBI Taxonomy" id="187763"/>
    <lineage>
        <taxon>Eukaryota</taxon>
        <taxon>Metazoa</taxon>
        <taxon>Ecdysozoa</taxon>
        <taxon>Arthropoda</taxon>
        <taxon>Chelicerata</taxon>
        <taxon>Arachnida</taxon>
        <taxon>Acari</taxon>
        <taxon>Parasitiformes</taxon>
        <taxon>Ixodida</taxon>
        <taxon>Ixodoidea</taxon>
        <taxon>Ixodidae</taxon>
        <taxon>Amblyomminae</taxon>
        <taxon>Amblyomma</taxon>
    </lineage>
</organism>
<dbReference type="GO" id="GO:0003677">
    <property type="term" value="F:DNA binding"/>
    <property type="evidence" value="ECO:0007669"/>
    <property type="project" value="UniProtKB-KW"/>
</dbReference>
<dbReference type="InterPro" id="IPR004875">
    <property type="entry name" value="DDE_SF_endonuclease_dom"/>
</dbReference>